<dbReference type="AlphaFoldDB" id="A0A1F6FPV8"/>
<dbReference type="Proteomes" id="UP000177968">
    <property type="component" value="Unassembled WGS sequence"/>
</dbReference>
<evidence type="ECO:0000256" key="1">
    <source>
        <dbReference type="SAM" id="MobiDB-lite"/>
    </source>
</evidence>
<evidence type="ECO:0000313" key="3">
    <source>
        <dbReference type="Proteomes" id="UP000177968"/>
    </source>
</evidence>
<feature type="compositionally biased region" description="Basic and acidic residues" evidence="1">
    <location>
        <begin position="19"/>
        <end position="29"/>
    </location>
</feature>
<name>A0A1F6FPV8_9BACT</name>
<accession>A0A1F6FPV8</accession>
<dbReference type="EMBL" id="MFMO01000017">
    <property type="protein sequence ID" value="OGG87896.1"/>
    <property type="molecule type" value="Genomic_DNA"/>
</dbReference>
<proteinExistence type="predicted"/>
<sequence length="318" mass="35779">MAQSSRKSHRISESPSHNPRVDDSEKDTQLRIAENDKVNEAKFVEKLERDFGKGKPLEVHMKDIKALRTFRNAFPSVKHANPENLNFYVINPELDVAITRAFGLKDSKNIKFLTETRGEAKLLKDRGYDAEKGIAEKHRISEQADVVIVMNEKVRPSSRLLKNVAPGGWILLPLVQANVLRGTGKYTCMGILDSEGMSPSVKDVGEDFWENTEIETDEELKNVSEESKDEGVVTYEEAAHAVKEVFGTEQNVVQNYKKLIEMAKKQNSSAANGATKLMCNIERVGGTAIEISIKTILPLREKELRGENYAIFKKNEFV</sequence>
<feature type="region of interest" description="Disordered" evidence="1">
    <location>
        <begin position="1"/>
        <end position="29"/>
    </location>
</feature>
<organism evidence="2 3">
    <name type="scientific">Candidatus Kaiserbacteria bacterium RIFCSPLOWO2_12_FULL_50_28</name>
    <dbReference type="NCBI Taxonomy" id="1798527"/>
    <lineage>
        <taxon>Bacteria</taxon>
        <taxon>Candidatus Kaiseribacteriota</taxon>
    </lineage>
</organism>
<comment type="caution">
    <text evidence="2">The sequence shown here is derived from an EMBL/GenBank/DDBJ whole genome shotgun (WGS) entry which is preliminary data.</text>
</comment>
<reference evidence="2 3" key="1">
    <citation type="journal article" date="2016" name="Nat. Commun.">
        <title>Thousands of microbial genomes shed light on interconnected biogeochemical processes in an aquifer system.</title>
        <authorList>
            <person name="Anantharaman K."/>
            <person name="Brown C.T."/>
            <person name="Hug L.A."/>
            <person name="Sharon I."/>
            <person name="Castelle C.J."/>
            <person name="Probst A.J."/>
            <person name="Thomas B.C."/>
            <person name="Singh A."/>
            <person name="Wilkins M.J."/>
            <person name="Karaoz U."/>
            <person name="Brodie E.L."/>
            <person name="Williams K.H."/>
            <person name="Hubbard S.S."/>
            <person name="Banfield J.F."/>
        </authorList>
    </citation>
    <scope>NUCLEOTIDE SEQUENCE [LARGE SCALE GENOMIC DNA]</scope>
</reference>
<protein>
    <submittedName>
        <fullName evidence="2">Uncharacterized protein</fullName>
    </submittedName>
</protein>
<gene>
    <name evidence="2" type="ORF">A3H15_00035</name>
</gene>
<evidence type="ECO:0000313" key="2">
    <source>
        <dbReference type="EMBL" id="OGG87896.1"/>
    </source>
</evidence>